<sequence>MTVTTTTRTTTTIIILVSKSVSWFRYNMDIYLISLDIFNIL</sequence>
<reference evidence="1" key="1">
    <citation type="submission" date="2018-02" db="EMBL/GenBank/DDBJ databases">
        <title>Rhizophora mucronata_Transcriptome.</title>
        <authorList>
            <person name="Meera S.P."/>
            <person name="Sreeshan A."/>
            <person name="Augustine A."/>
        </authorList>
    </citation>
    <scope>NUCLEOTIDE SEQUENCE</scope>
    <source>
        <tissue evidence="1">Leaf</tissue>
    </source>
</reference>
<dbReference type="EMBL" id="GGEC01061729">
    <property type="protein sequence ID" value="MBX42213.1"/>
    <property type="molecule type" value="Transcribed_RNA"/>
</dbReference>
<evidence type="ECO:0000313" key="1">
    <source>
        <dbReference type="EMBL" id="MBX42213.1"/>
    </source>
</evidence>
<protein>
    <submittedName>
        <fullName evidence="1">Uncharacterized protein</fullName>
    </submittedName>
</protein>
<name>A0A2P2NIE7_RHIMU</name>
<organism evidence="1">
    <name type="scientific">Rhizophora mucronata</name>
    <name type="common">Asiatic mangrove</name>
    <dbReference type="NCBI Taxonomy" id="61149"/>
    <lineage>
        <taxon>Eukaryota</taxon>
        <taxon>Viridiplantae</taxon>
        <taxon>Streptophyta</taxon>
        <taxon>Embryophyta</taxon>
        <taxon>Tracheophyta</taxon>
        <taxon>Spermatophyta</taxon>
        <taxon>Magnoliopsida</taxon>
        <taxon>eudicotyledons</taxon>
        <taxon>Gunneridae</taxon>
        <taxon>Pentapetalae</taxon>
        <taxon>rosids</taxon>
        <taxon>fabids</taxon>
        <taxon>Malpighiales</taxon>
        <taxon>Rhizophoraceae</taxon>
        <taxon>Rhizophora</taxon>
    </lineage>
</organism>
<accession>A0A2P2NIE7</accession>
<proteinExistence type="predicted"/>
<dbReference type="AlphaFoldDB" id="A0A2P2NIE7"/>